<dbReference type="PANTHER" id="PTHR30136">
    <property type="entry name" value="HELIX-TURN-HELIX TRANSCRIPTIONAL REGULATOR, ICLR FAMILY"/>
    <property type="match status" value="1"/>
</dbReference>
<organism evidence="6 7">
    <name type="scientific">Halorubrum saccharovorum DSM 1137</name>
    <dbReference type="NCBI Taxonomy" id="1227484"/>
    <lineage>
        <taxon>Archaea</taxon>
        <taxon>Methanobacteriati</taxon>
        <taxon>Methanobacteriota</taxon>
        <taxon>Stenosarchaea group</taxon>
        <taxon>Halobacteria</taxon>
        <taxon>Halobacteriales</taxon>
        <taxon>Haloferacaceae</taxon>
        <taxon>Halorubrum</taxon>
    </lineage>
</organism>
<dbReference type="PROSITE" id="PS51077">
    <property type="entry name" value="HTH_ICLR"/>
    <property type="match status" value="1"/>
</dbReference>
<evidence type="ECO:0000256" key="2">
    <source>
        <dbReference type="ARBA" id="ARBA00023125"/>
    </source>
</evidence>
<dbReference type="InterPro" id="IPR011991">
    <property type="entry name" value="ArsR-like_HTH"/>
</dbReference>
<dbReference type="STRING" id="1227484.C471_08745"/>
<evidence type="ECO:0000256" key="1">
    <source>
        <dbReference type="ARBA" id="ARBA00023015"/>
    </source>
</evidence>
<dbReference type="PANTHER" id="PTHR30136:SF35">
    <property type="entry name" value="HTH-TYPE TRANSCRIPTIONAL REGULATOR RV1719"/>
    <property type="match status" value="1"/>
</dbReference>
<accession>M0DWH7</accession>
<dbReference type="Proteomes" id="UP000011514">
    <property type="component" value="Unassembled WGS sequence"/>
</dbReference>
<dbReference type="OrthoDB" id="14763at2157"/>
<sequence length="259" mass="29087">MIDDDTAPGGRQIDSVENAFNIIESIQELEQCGVTELADHLDIPKSTVHIHLQTLRNLGYVVKEDGKYRLGLRFLELGGRVRHNRSIFQVARSEVDDLSRSTGEVGTIGYEENGQRVLVYRTEPFEGVSDNAPTGEFTEMHWTAVGKALLSQRTDDEIRDVVERFGLPRATENTITDLDDLLDEIGEIRTQGYSIEDEERVKGVKSIAVPIRDDANQAGNSAISISGPKHRFDEDRIHSELLPSLRNAANVIELQYEHY</sequence>
<dbReference type="RefSeq" id="WP_004048300.1">
    <property type="nucleotide sequence ID" value="NZ_AOJE01000043.1"/>
</dbReference>
<dbReference type="eggNOG" id="arCOG02798">
    <property type="taxonomic scope" value="Archaea"/>
</dbReference>
<dbReference type="GO" id="GO:0003700">
    <property type="term" value="F:DNA-binding transcription factor activity"/>
    <property type="evidence" value="ECO:0007669"/>
    <property type="project" value="TreeGrafter"/>
</dbReference>
<evidence type="ECO:0000259" key="5">
    <source>
        <dbReference type="PROSITE" id="PS51078"/>
    </source>
</evidence>
<evidence type="ECO:0000313" key="6">
    <source>
        <dbReference type="EMBL" id="ELZ39047.1"/>
    </source>
</evidence>
<feature type="domain" description="IclR-ED" evidence="5">
    <location>
        <begin position="73"/>
        <end position="258"/>
    </location>
</feature>
<dbReference type="PATRIC" id="fig|1227484.4.peg.1745"/>
<dbReference type="CDD" id="cd00090">
    <property type="entry name" value="HTH_ARSR"/>
    <property type="match status" value="1"/>
</dbReference>
<dbReference type="InterPro" id="IPR036388">
    <property type="entry name" value="WH-like_DNA-bd_sf"/>
</dbReference>
<dbReference type="GO" id="GO:0003677">
    <property type="term" value="F:DNA binding"/>
    <property type="evidence" value="ECO:0007669"/>
    <property type="project" value="UniProtKB-KW"/>
</dbReference>
<comment type="caution">
    <text evidence="6">The sequence shown here is derived from an EMBL/GenBank/DDBJ whole genome shotgun (WGS) entry which is preliminary data.</text>
</comment>
<dbReference type="SMART" id="SM00346">
    <property type="entry name" value="HTH_ICLR"/>
    <property type="match status" value="1"/>
</dbReference>
<dbReference type="SUPFAM" id="SSF46785">
    <property type="entry name" value="Winged helix' DNA-binding domain"/>
    <property type="match status" value="1"/>
</dbReference>
<dbReference type="InterPro" id="IPR036390">
    <property type="entry name" value="WH_DNA-bd_sf"/>
</dbReference>
<name>M0DWH7_9EURY</name>
<dbReference type="SUPFAM" id="SSF55781">
    <property type="entry name" value="GAF domain-like"/>
    <property type="match status" value="1"/>
</dbReference>
<feature type="domain" description="HTH iclR-type" evidence="4">
    <location>
        <begin position="13"/>
        <end position="72"/>
    </location>
</feature>
<dbReference type="AlphaFoldDB" id="M0DWH7"/>
<dbReference type="PROSITE" id="PS51078">
    <property type="entry name" value="ICLR_ED"/>
    <property type="match status" value="1"/>
</dbReference>
<dbReference type="Pfam" id="PF01614">
    <property type="entry name" value="IclR_C"/>
    <property type="match status" value="1"/>
</dbReference>
<evidence type="ECO:0000259" key="4">
    <source>
        <dbReference type="PROSITE" id="PS51077"/>
    </source>
</evidence>
<protein>
    <submittedName>
        <fullName evidence="6">IclR family transcriptional regulator</fullName>
    </submittedName>
</protein>
<evidence type="ECO:0000256" key="3">
    <source>
        <dbReference type="ARBA" id="ARBA00023163"/>
    </source>
</evidence>
<evidence type="ECO:0000313" key="7">
    <source>
        <dbReference type="Proteomes" id="UP000011514"/>
    </source>
</evidence>
<keyword evidence="7" id="KW-1185">Reference proteome</keyword>
<dbReference type="InterPro" id="IPR050707">
    <property type="entry name" value="HTH_MetabolicPath_Reg"/>
</dbReference>
<dbReference type="GO" id="GO:0045892">
    <property type="term" value="P:negative regulation of DNA-templated transcription"/>
    <property type="evidence" value="ECO:0007669"/>
    <property type="project" value="TreeGrafter"/>
</dbReference>
<keyword evidence="1" id="KW-0805">Transcription regulation</keyword>
<dbReference type="InterPro" id="IPR029016">
    <property type="entry name" value="GAF-like_dom_sf"/>
</dbReference>
<proteinExistence type="predicted"/>
<keyword evidence="2" id="KW-0238">DNA-binding</keyword>
<reference evidence="6 7" key="1">
    <citation type="journal article" date="2014" name="PLoS Genet.">
        <title>Phylogenetically driven sequencing of extremely halophilic archaea reveals strategies for static and dynamic osmo-response.</title>
        <authorList>
            <person name="Becker E.A."/>
            <person name="Seitzer P.M."/>
            <person name="Tritt A."/>
            <person name="Larsen D."/>
            <person name="Krusor M."/>
            <person name="Yao A.I."/>
            <person name="Wu D."/>
            <person name="Madern D."/>
            <person name="Eisen J.A."/>
            <person name="Darling A.E."/>
            <person name="Facciotti M.T."/>
        </authorList>
    </citation>
    <scope>NUCLEOTIDE SEQUENCE [LARGE SCALE GENOMIC DNA]</scope>
    <source>
        <strain evidence="6 7">DSM 1137</strain>
    </source>
</reference>
<dbReference type="Gene3D" id="1.10.10.10">
    <property type="entry name" value="Winged helix-like DNA-binding domain superfamily/Winged helix DNA-binding domain"/>
    <property type="match status" value="1"/>
</dbReference>
<dbReference type="Pfam" id="PF09339">
    <property type="entry name" value="HTH_IclR"/>
    <property type="match status" value="1"/>
</dbReference>
<dbReference type="InterPro" id="IPR014757">
    <property type="entry name" value="Tscrpt_reg_IclR_C"/>
</dbReference>
<dbReference type="InterPro" id="IPR005471">
    <property type="entry name" value="Tscrpt_reg_IclR_N"/>
</dbReference>
<keyword evidence="3" id="KW-0804">Transcription</keyword>
<gene>
    <name evidence="6" type="ORF">C471_08745</name>
</gene>
<dbReference type="EMBL" id="AOJE01000043">
    <property type="protein sequence ID" value="ELZ39047.1"/>
    <property type="molecule type" value="Genomic_DNA"/>
</dbReference>
<dbReference type="Gene3D" id="3.30.450.40">
    <property type="match status" value="1"/>
</dbReference>